<evidence type="ECO:0000256" key="6">
    <source>
        <dbReference type="ARBA" id="ARBA00022490"/>
    </source>
</evidence>
<keyword evidence="15" id="KW-1185">Reference proteome</keyword>
<dbReference type="AlphaFoldDB" id="A0A6S7IFS2"/>
<comment type="subcellular location">
    <subcellularLocation>
        <location evidence="1 13">Cytoplasm</location>
    </subcellularLocation>
</comment>
<dbReference type="PANTHER" id="PTHR12588">
    <property type="entry name" value="MYOINOSITOL OXYGENASE"/>
    <property type="match status" value="1"/>
</dbReference>
<organism evidence="14 15">
    <name type="scientific">Paramuricea clavata</name>
    <name type="common">Red gorgonian</name>
    <name type="synonym">Violescent sea-whip</name>
    <dbReference type="NCBI Taxonomy" id="317549"/>
    <lineage>
        <taxon>Eukaryota</taxon>
        <taxon>Metazoa</taxon>
        <taxon>Cnidaria</taxon>
        <taxon>Anthozoa</taxon>
        <taxon>Octocorallia</taxon>
        <taxon>Malacalcyonacea</taxon>
        <taxon>Plexauridae</taxon>
        <taxon>Paramuricea</taxon>
    </lineage>
</organism>
<feature type="binding site" evidence="12">
    <location>
        <position position="143"/>
    </location>
    <ligand>
        <name>Fe cation</name>
        <dbReference type="ChEBI" id="CHEBI:24875"/>
        <label>1</label>
    </ligand>
</feature>
<evidence type="ECO:0000313" key="14">
    <source>
        <dbReference type="EMBL" id="CAB4004812.1"/>
    </source>
</evidence>
<proteinExistence type="inferred from homology"/>
<feature type="binding site" evidence="12">
    <location>
        <position position="118"/>
    </location>
    <ligand>
        <name>Fe cation</name>
        <dbReference type="ChEBI" id="CHEBI:24875"/>
        <label>1</label>
    </ligand>
</feature>
<keyword evidence="6 13" id="KW-0963">Cytoplasm</keyword>
<dbReference type="EC" id="1.13.99.1" evidence="4 13"/>
<keyword evidence="8 13" id="KW-0560">Oxidoreductase</keyword>
<evidence type="ECO:0000256" key="13">
    <source>
        <dbReference type="RuleBase" id="RU367039"/>
    </source>
</evidence>
<comment type="pathway">
    <text evidence="2 13">Polyol metabolism; myo-inositol degradation into D-glucuronate; D-glucuronate from myo-inositol: step 1/1.</text>
</comment>
<evidence type="ECO:0000256" key="5">
    <source>
        <dbReference type="ARBA" id="ARBA00019269"/>
    </source>
</evidence>
<evidence type="ECO:0000256" key="10">
    <source>
        <dbReference type="ARBA" id="ARBA00029668"/>
    </source>
</evidence>
<name>A0A6S7IFS2_PARCT</name>
<evidence type="ECO:0000313" key="15">
    <source>
        <dbReference type="Proteomes" id="UP001152795"/>
    </source>
</evidence>
<evidence type="ECO:0000256" key="12">
    <source>
        <dbReference type="PIRSR" id="PIRSR607828-2"/>
    </source>
</evidence>
<dbReference type="SUPFAM" id="SSF109604">
    <property type="entry name" value="HD-domain/PDEase-like"/>
    <property type="match status" value="1"/>
</dbReference>
<reference evidence="14" key="1">
    <citation type="submission" date="2020-04" db="EMBL/GenBank/DDBJ databases">
        <authorList>
            <person name="Alioto T."/>
            <person name="Alioto T."/>
            <person name="Gomez Garrido J."/>
        </authorList>
    </citation>
    <scope>NUCLEOTIDE SEQUENCE</scope>
    <source>
        <strain evidence="14">A484AB</strain>
    </source>
</reference>
<dbReference type="GO" id="GO:0050113">
    <property type="term" value="F:inositol oxygenase activity"/>
    <property type="evidence" value="ECO:0007669"/>
    <property type="project" value="UniProtKB-UniRule"/>
</dbReference>
<evidence type="ECO:0000256" key="1">
    <source>
        <dbReference type="ARBA" id="ARBA00004496"/>
    </source>
</evidence>
<gene>
    <name evidence="14" type="ORF">PACLA_8A088115</name>
</gene>
<dbReference type="OrthoDB" id="5151075at2759"/>
<evidence type="ECO:0000256" key="2">
    <source>
        <dbReference type="ARBA" id="ARBA00005167"/>
    </source>
</evidence>
<comment type="cofactor">
    <cofactor evidence="12 13">
        <name>Fe cation</name>
        <dbReference type="ChEBI" id="CHEBI:24875"/>
    </cofactor>
    <text evidence="12 13">Binds 2 iron ions per subunit.</text>
</comment>
<dbReference type="EMBL" id="CACRXK020005008">
    <property type="protein sequence ID" value="CAB4004812.1"/>
    <property type="molecule type" value="Genomic_DNA"/>
</dbReference>
<comment type="catalytic activity">
    <reaction evidence="11 13">
        <text>myo-inositol + O2 = D-glucuronate + H2O + H(+)</text>
        <dbReference type="Rhea" id="RHEA:23696"/>
        <dbReference type="ChEBI" id="CHEBI:15377"/>
        <dbReference type="ChEBI" id="CHEBI:15378"/>
        <dbReference type="ChEBI" id="CHEBI:15379"/>
        <dbReference type="ChEBI" id="CHEBI:17268"/>
        <dbReference type="ChEBI" id="CHEBI:58720"/>
        <dbReference type="EC" id="1.13.99.1"/>
    </reaction>
</comment>
<comment type="similarity">
    <text evidence="3 13">Belongs to the myo-inositol oxygenase family.</text>
</comment>
<accession>A0A6S7IFS2</accession>
<keyword evidence="9 12" id="KW-0408">Iron</keyword>
<dbReference type="Pfam" id="PF05153">
    <property type="entry name" value="MIOX"/>
    <property type="match status" value="1"/>
</dbReference>
<evidence type="ECO:0000256" key="11">
    <source>
        <dbReference type="ARBA" id="ARBA00048271"/>
    </source>
</evidence>
<feature type="binding site" evidence="12">
    <location>
        <position position="144"/>
    </location>
    <ligand>
        <name>Fe cation</name>
        <dbReference type="ChEBI" id="CHEBI:24875"/>
        <label>1</label>
    </ligand>
</feature>
<sequence length="191" mass="22162">MKDLLMRQALSDPSQIHRPEPAFDEYNAFHNLKPSVILDNVGKEKETFRDFNVDESMAHVCETYRNMHTQQTVALGKEMREQWLSFDHYEMTIMEAITLLDNLVDESDPDTDLPNSVHAFQTAERIREAHPDEDWFHLVGLIHDAGKIMALHGLPQYFVVGDTFPLGCKFSDKIVFSEQFVDNPDYKIPEY</sequence>
<dbReference type="UniPathway" id="UPA00111">
    <property type="reaction ID" value="UER00527"/>
</dbReference>
<dbReference type="PANTHER" id="PTHR12588:SF0">
    <property type="entry name" value="INOSITOL OXYGENASE"/>
    <property type="match status" value="1"/>
</dbReference>
<evidence type="ECO:0000256" key="7">
    <source>
        <dbReference type="ARBA" id="ARBA00022723"/>
    </source>
</evidence>
<comment type="caution">
    <text evidence="14">The sequence shown here is derived from an EMBL/GenBank/DDBJ whole genome shotgun (WGS) entry which is preliminary data.</text>
</comment>
<evidence type="ECO:0000256" key="3">
    <source>
        <dbReference type="ARBA" id="ARBA00005286"/>
    </source>
</evidence>
<protein>
    <recommendedName>
        <fullName evidence="5 13">Inositol oxygenase</fullName>
        <ecNumber evidence="4 13">1.13.99.1</ecNumber>
    </recommendedName>
    <alternativeName>
        <fullName evidence="10 13">Myo-inositol oxygenase</fullName>
    </alternativeName>
</protein>
<evidence type="ECO:0000256" key="8">
    <source>
        <dbReference type="ARBA" id="ARBA00023002"/>
    </source>
</evidence>
<dbReference type="Proteomes" id="UP001152795">
    <property type="component" value="Unassembled WGS sequence"/>
</dbReference>
<dbReference type="GO" id="GO:0005737">
    <property type="term" value="C:cytoplasm"/>
    <property type="evidence" value="ECO:0007669"/>
    <property type="project" value="UniProtKB-SubCell"/>
</dbReference>
<evidence type="ECO:0000256" key="9">
    <source>
        <dbReference type="ARBA" id="ARBA00023004"/>
    </source>
</evidence>
<dbReference type="GO" id="GO:0019310">
    <property type="term" value="P:inositol catabolic process"/>
    <property type="evidence" value="ECO:0007669"/>
    <property type="project" value="UniProtKB-UniRule"/>
</dbReference>
<feature type="non-terminal residue" evidence="14">
    <location>
        <position position="1"/>
    </location>
</feature>
<evidence type="ECO:0000256" key="4">
    <source>
        <dbReference type="ARBA" id="ARBA00011919"/>
    </source>
</evidence>
<dbReference type="GO" id="GO:0005506">
    <property type="term" value="F:iron ion binding"/>
    <property type="evidence" value="ECO:0007669"/>
    <property type="project" value="InterPro"/>
</dbReference>
<dbReference type="InterPro" id="IPR007828">
    <property type="entry name" value="Inositol_oxygenase"/>
</dbReference>
<keyword evidence="7 12" id="KW-0479">Metal-binding</keyword>